<keyword evidence="6" id="KW-1185">Reference proteome</keyword>
<dbReference type="Proteomes" id="UP001433638">
    <property type="component" value="Unassembled WGS sequence"/>
</dbReference>
<reference evidence="5" key="1">
    <citation type="submission" date="2024-06" db="EMBL/GenBank/DDBJ databases">
        <title>Genome sequence of Vogesella sp. MAHUQ-64.</title>
        <authorList>
            <person name="Huq M.A."/>
        </authorList>
    </citation>
    <scope>NUCLEOTIDE SEQUENCE</scope>
    <source>
        <strain evidence="5">MAHUQ-64</strain>
    </source>
</reference>
<evidence type="ECO:0000256" key="2">
    <source>
        <dbReference type="PROSITE-ProRule" id="PRU00284"/>
    </source>
</evidence>
<dbReference type="Pfam" id="PF00015">
    <property type="entry name" value="MCPsignal"/>
    <property type="match status" value="1"/>
</dbReference>
<evidence type="ECO:0000313" key="6">
    <source>
        <dbReference type="Proteomes" id="UP001433638"/>
    </source>
</evidence>
<dbReference type="EMBL" id="JBEFLD010000003">
    <property type="protein sequence ID" value="MEQ6290177.1"/>
    <property type="molecule type" value="Genomic_DNA"/>
</dbReference>
<dbReference type="Gene3D" id="6.10.250.3200">
    <property type="match status" value="1"/>
</dbReference>
<organism evidence="5 6">
    <name type="scientific">Vogesella oryzagri</name>
    <dbReference type="NCBI Taxonomy" id="3160864"/>
    <lineage>
        <taxon>Bacteria</taxon>
        <taxon>Pseudomonadati</taxon>
        <taxon>Pseudomonadota</taxon>
        <taxon>Betaproteobacteria</taxon>
        <taxon>Neisseriales</taxon>
        <taxon>Chromobacteriaceae</taxon>
        <taxon>Vogesella</taxon>
    </lineage>
</organism>
<name>A0ABV1M1W3_9NEIS</name>
<dbReference type="SUPFAM" id="SSF58104">
    <property type="entry name" value="Methyl-accepting chemotaxis protein (MCP) signaling domain"/>
    <property type="match status" value="1"/>
</dbReference>
<sequence>MFGTKTREALAATLAENAILQAQNQALQQALADSQQQLAAQAAAQQDMARHQQLLDGVLASLPRFGESLTGIQQSFGGLSGHLADELLTAQAAASESGANRSAFESIAANLQAMTARITAASDSVEGLARRADEIGGIVQLIKDIAEQTNLLALNAAIEAARAGEAGRGFAVVADEVRKLAERTANATSEISTLVAAIRSDTGTARAIMQSGAGDAASHSASSADAMHSMQRLLELSQRMQQSIGVSARLANVELANIEELLLKLEVYKALLGLTALAPEALPDETQCRLGQWYFSGDGKAQFAGQAAYRDMAAPHQAVHDHARRALERYHDGDVPGALAALAQMENANLNVMAGLGRLLGESQTRK</sequence>
<accession>A0ABV1M1W3</accession>
<dbReference type="Pfam" id="PF13682">
    <property type="entry name" value="CZB"/>
    <property type="match status" value="1"/>
</dbReference>
<dbReference type="PROSITE" id="PS50111">
    <property type="entry name" value="CHEMOTAXIS_TRANSDUC_2"/>
    <property type="match status" value="1"/>
</dbReference>
<dbReference type="InterPro" id="IPR004089">
    <property type="entry name" value="MCPsignal_dom"/>
</dbReference>
<protein>
    <submittedName>
        <fullName evidence="5">Methyl-accepting chemotaxis protein</fullName>
    </submittedName>
</protein>
<keyword evidence="3" id="KW-0175">Coiled coil</keyword>
<evidence type="ECO:0000259" key="4">
    <source>
        <dbReference type="PROSITE" id="PS50111"/>
    </source>
</evidence>
<dbReference type="PANTHER" id="PTHR32089:SF112">
    <property type="entry name" value="LYSOZYME-LIKE PROTEIN-RELATED"/>
    <property type="match status" value="1"/>
</dbReference>
<keyword evidence="1 2" id="KW-0807">Transducer</keyword>
<feature type="coiled-coil region" evidence="3">
    <location>
        <begin position="10"/>
        <end position="44"/>
    </location>
</feature>
<evidence type="ECO:0000256" key="3">
    <source>
        <dbReference type="SAM" id="Coils"/>
    </source>
</evidence>
<comment type="caution">
    <text evidence="5">The sequence shown here is derived from an EMBL/GenBank/DDBJ whole genome shotgun (WGS) entry which is preliminary data.</text>
</comment>
<dbReference type="Gene3D" id="1.20.120.30">
    <property type="entry name" value="Aspartate receptor, ligand-binding domain"/>
    <property type="match status" value="1"/>
</dbReference>
<dbReference type="PANTHER" id="PTHR32089">
    <property type="entry name" value="METHYL-ACCEPTING CHEMOTAXIS PROTEIN MCPB"/>
    <property type="match status" value="1"/>
</dbReference>
<dbReference type="SMART" id="SM00283">
    <property type="entry name" value="MA"/>
    <property type="match status" value="1"/>
</dbReference>
<gene>
    <name evidence="5" type="ORF">ABNW52_06055</name>
</gene>
<evidence type="ECO:0000256" key="1">
    <source>
        <dbReference type="ARBA" id="ARBA00023224"/>
    </source>
</evidence>
<dbReference type="InterPro" id="IPR025991">
    <property type="entry name" value="Chemoreceptor_zinc-bind_dom"/>
</dbReference>
<proteinExistence type="predicted"/>
<feature type="domain" description="Methyl-accepting transducer" evidence="4">
    <location>
        <begin position="89"/>
        <end position="275"/>
    </location>
</feature>
<evidence type="ECO:0000313" key="5">
    <source>
        <dbReference type="EMBL" id="MEQ6290177.1"/>
    </source>
</evidence>